<dbReference type="RefSeq" id="WP_005823159.1">
    <property type="nucleotide sequence ID" value="NZ_CP134819.1"/>
</dbReference>
<gene>
    <name evidence="2" type="ORF">ERS852558_03467</name>
</gene>
<evidence type="ECO:0000256" key="1">
    <source>
        <dbReference type="SAM" id="SignalP"/>
    </source>
</evidence>
<name>A0A174WF97_9BACE</name>
<keyword evidence="1" id="KW-0732">Signal</keyword>
<feature type="chain" id="PRO_5008036791" evidence="1">
    <location>
        <begin position="20"/>
        <end position="299"/>
    </location>
</feature>
<dbReference type="NCBIfam" id="TIGR03780">
    <property type="entry name" value="Bac_Flav_CT_N"/>
    <property type="match status" value="1"/>
</dbReference>
<reference evidence="2 3" key="1">
    <citation type="submission" date="2015-09" db="EMBL/GenBank/DDBJ databases">
        <authorList>
            <consortium name="Pathogen Informatics"/>
        </authorList>
    </citation>
    <scope>NUCLEOTIDE SEQUENCE [LARGE SCALE GENOMIC DNA]</scope>
    <source>
        <strain evidence="2 3">2789STDY5834946</strain>
    </source>
</reference>
<accession>A0A174WF97</accession>
<dbReference type="Proteomes" id="UP000095725">
    <property type="component" value="Unassembled WGS sequence"/>
</dbReference>
<dbReference type="InterPro" id="IPR022298">
    <property type="entry name" value="Conjug_transposon_TraN"/>
</dbReference>
<protein>
    <submittedName>
        <fullName evidence="2">Conjugate transposon protein</fullName>
    </submittedName>
</protein>
<feature type="signal peptide" evidence="1">
    <location>
        <begin position="1"/>
        <end position="19"/>
    </location>
</feature>
<organism evidence="2 3">
    <name type="scientific">Bacteroides caccae</name>
    <dbReference type="NCBI Taxonomy" id="47678"/>
    <lineage>
        <taxon>Bacteria</taxon>
        <taxon>Pseudomonadati</taxon>
        <taxon>Bacteroidota</taxon>
        <taxon>Bacteroidia</taxon>
        <taxon>Bacteroidales</taxon>
        <taxon>Bacteroidaceae</taxon>
        <taxon>Bacteroides</taxon>
    </lineage>
</organism>
<dbReference type="EMBL" id="CZBL01000016">
    <property type="protein sequence ID" value="CUQ45682.1"/>
    <property type="molecule type" value="Genomic_DNA"/>
</dbReference>
<evidence type="ECO:0000313" key="3">
    <source>
        <dbReference type="Proteomes" id="UP000095725"/>
    </source>
</evidence>
<evidence type="ECO:0000313" key="2">
    <source>
        <dbReference type="EMBL" id="CUQ45682.1"/>
    </source>
</evidence>
<dbReference type="Pfam" id="PF13595">
    <property type="entry name" value="DUF4138"/>
    <property type="match status" value="1"/>
</dbReference>
<sequence>MKVFIAFLVAVLASASGFAQEKRPANPVRILTAGQHITPYKIEVTFSKTVHILFPTEVRYVDLGSNNIIAGKADGVENVVRVKAAVKEFPGETNFSVITGDGSFFSFNVVYKEEPSTLNINMDQWINPDEGGKKGGSSIRVTELGEEDPTVIASVMYTIHRLDRRDVKHIGCRQFGMQALLKGIYVHKDLLFFHVSLANNSHVPFDVDFVRFKIVDKKIAKRTAQQETYIEPVRTLNALTRIEGKSTGRIVYAFPKIIIPDDKLLEVEIYEKAGGRHQRFYIENSDLVDARIMNELIKE</sequence>
<proteinExistence type="predicted"/>
<dbReference type="AlphaFoldDB" id="A0A174WF97"/>